<reference evidence="2" key="1">
    <citation type="journal article" date="2014" name="Int. J. Syst. Evol. Microbiol.">
        <title>Complete genome sequence of Corynebacterium casei LMG S-19264T (=DSM 44701T), isolated from a smear-ripened cheese.</title>
        <authorList>
            <consortium name="US DOE Joint Genome Institute (JGI-PGF)"/>
            <person name="Walter F."/>
            <person name="Albersmeier A."/>
            <person name="Kalinowski J."/>
            <person name="Ruckert C."/>
        </authorList>
    </citation>
    <scope>NUCLEOTIDE SEQUENCE</scope>
    <source>
        <strain evidence="2">JCM 3090</strain>
    </source>
</reference>
<dbReference type="EMBL" id="BMQB01000001">
    <property type="protein sequence ID" value="GGJ77206.1"/>
    <property type="molecule type" value="Genomic_DNA"/>
</dbReference>
<dbReference type="PANTHER" id="PTHR30528:SF0">
    <property type="entry name" value="CYTOPLASMIC PROTEIN"/>
    <property type="match status" value="1"/>
</dbReference>
<evidence type="ECO:0000313" key="2">
    <source>
        <dbReference type="EMBL" id="GGJ77206.1"/>
    </source>
</evidence>
<dbReference type="PANTHER" id="PTHR30528">
    <property type="entry name" value="CYTOPLASMIC PROTEIN"/>
    <property type="match status" value="1"/>
</dbReference>
<dbReference type="AlphaFoldDB" id="A0A8J3B2V5"/>
<keyword evidence="3" id="KW-1185">Reference proteome</keyword>
<dbReference type="Proteomes" id="UP000649739">
    <property type="component" value="Unassembled WGS sequence"/>
</dbReference>
<evidence type="ECO:0000256" key="1">
    <source>
        <dbReference type="SAM" id="MobiDB-lite"/>
    </source>
</evidence>
<evidence type="ECO:0000313" key="3">
    <source>
        <dbReference type="Proteomes" id="UP000649739"/>
    </source>
</evidence>
<protein>
    <recommendedName>
        <fullName evidence="4">Cytoplasmic protein</fullName>
    </recommendedName>
</protein>
<reference evidence="2" key="2">
    <citation type="submission" date="2020-09" db="EMBL/GenBank/DDBJ databases">
        <authorList>
            <person name="Sun Q."/>
            <person name="Ohkuma M."/>
        </authorList>
    </citation>
    <scope>NUCLEOTIDE SEQUENCE</scope>
    <source>
        <strain evidence="2">JCM 3090</strain>
    </source>
</reference>
<sequence length="442" mass="49003">MAASPAPPPDEPPPDEPPPDEPPPDEPLPARAAPPRDTLSLAQARRIALAAQGFTDRPPVRDPDVRHLRRVFGRVGLVQIDSVSVLQRAHYLPLYSRLGPYPTALLDRAAYRRPPELFEYWGHEASYLPVALHPALRWRMAAVHEHAWAGMRRIAVEQPDLVDWVRQEVYDRGPLTAAEIEHDVPLARDHWGWNWSAVKRALEWLFWSGEVCAADRTPSFARRYAAPHRVLPAAVLAAPTPAPADAHRQLVGIAARALGVAAEVELRDYFRQPVAAARAAIGELVEEGVLTPVAVEGWRQPAYLHRDARLPRSVRASTLLSPFDPLIWERGRTQRLFDFRYRIEIYVPAAKRVHGYYVLPFLHRERLAARVDLKADRRAAVLRVPAAWAEPGVPPGPTAAALAAELHRMAGWLGLGTVLAPEAGDLAGELGAALRVYRGGDV</sequence>
<feature type="compositionally biased region" description="Acidic residues" evidence="1">
    <location>
        <begin position="12"/>
        <end position="24"/>
    </location>
</feature>
<organism evidence="2 3">
    <name type="scientific">Pilimelia anulata</name>
    <dbReference type="NCBI Taxonomy" id="53371"/>
    <lineage>
        <taxon>Bacteria</taxon>
        <taxon>Bacillati</taxon>
        <taxon>Actinomycetota</taxon>
        <taxon>Actinomycetes</taxon>
        <taxon>Micromonosporales</taxon>
        <taxon>Micromonosporaceae</taxon>
        <taxon>Pilimelia</taxon>
    </lineage>
</organism>
<comment type="caution">
    <text evidence="2">The sequence shown here is derived from an EMBL/GenBank/DDBJ whole genome shotgun (WGS) entry which is preliminary data.</text>
</comment>
<gene>
    <name evidence="2" type="ORF">GCM10010123_04000</name>
</gene>
<feature type="compositionally biased region" description="Pro residues" evidence="1">
    <location>
        <begin position="1"/>
        <end position="11"/>
    </location>
</feature>
<evidence type="ECO:0008006" key="4">
    <source>
        <dbReference type="Google" id="ProtNLM"/>
    </source>
</evidence>
<proteinExistence type="predicted"/>
<dbReference type="RefSeq" id="WP_189168256.1">
    <property type="nucleotide sequence ID" value="NZ_BMQB01000001.1"/>
</dbReference>
<dbReference type="Pfam" id="PF06224">
    <property type="entry name" value="AlkZ-like"/>
    <property type="match status" value="1"/>
</dbReference>
<dbReference type="InterPro" id="IPR009351">
    <property type="entry name" value="AlkZ-like"/>
</dbReference>
<feature type="region of interest" description="Disordered" evidence="1">
    <location>
        <begin position="1"/>
        <end position="37"/>
    </location>
</feature>
<accession>A0A8J3B2V5</accession>
<name>A0A8J3B2V5_9ACTN</name>